<accession>A0A1F6V2T7</accession>
<dbReference type="AlphaFoldDB" id="A0A1F6V2T7"/>
<protein>
    <submittedName>
        <fullName evidence="2">Uncharacterized protein</fullName>
    </submittedName>
</protein>
<dbReference type="Proteomes" id="UP000178985">
    <property type="component" value="Unassembled WGS sequence"/>
</dbReference>
<name>A0A1F6V2T7_9BACT</name>
<feature type="coiled-coil region" evidence="1">
    <location>
        <begin position="37"/>
        <end position="64"/>
    </location>
</feature>
<reference evidence="2 3" key="1">
    <citation type="journal article" date="2016" name="Nat. Commun.">
        <title>Thousands of microbial genomes shed light on interconnected biogeochemical processes in an aquifer system.</title>
        <authorList>
            <person name="Anantharaman K."/>
            <person name="Brown C.T."/>
            <person name="Hug L.A."/>
            <person name="Sharon I."/>
            <person name="Castelle C.J."/>
            <person name="Probst A.J."/>
            <person name="Thomas B.C."/>
            <person name="Singh A."/>
            <person name="Wilkins M.J."/>
            <person name="Karaoz U."/>
            <person name="Brodie E.L."/>
            <person name="Williams K.H."/>
            <person name="Hubbard S.S."/>
            <person name="Banfield J.F."/>
        </authorList>
    </citation>
    <scope>NUCLEOTIDE SEQUENCE [LARGE SCALE GENOMIC DNA]</scope>
</reference>
<gene>
    <name evidence="2" type="ORF">A2733_02125</name>
</gene>
<evidence type="ECO:0000313" key="3">
    <source>
        <dbReference type="Proteomes" id="UP000178985"/>
    </source>
</evidence>
<sequence length="96" mass="11586">MEKSFFEYYCNVTENIVFAQLDAEIKEQKVITLKECAKTLRQQMLLLRKELKNEEEKNVLVKNQAVIFKRYKEHLIKKIIRNSIQKELKNRGKLKK</sequence>
<proteinExistence type="predicted"/>
<dbReference type="EMBL" id="MFTO01000013">
    <property type="protein sequence ID" value="OGI63744.1"/>
    <property type="molecule type" value="Genomic_DNA"/>
</dbReference>
<keyword evidence="1" id="KW-0175">Coiled coil</keyword>
<evidence type="ECO:0000256" key="1">
    <source>
        <dbReference type="SAM" id="Coils"/>
    </source>
</evidence>
<evidence type="ECO:0000313" key="2">
    <source>
        <dbReference type="EMBL" id="OGI63744.1"/>
    </source>
</evidence>
<organism evidence="2 3">
    <name type="scientific">Candidatus Nomurabacteria bacterium RIFCSPHIGHO2_01_FULL_40_20</name>
    <dbReference type="NCBI Taxonomy" id="1801738"/>
    <lineage>
        <taxon>Bacteria</taxon>
        <taxon>Candidatus Nomuraibacteriota</taxon>
    </lineage>
</organism>
<comment type="caution">
    <text evidence="2">The sequence shown here is derived from an EMBL/GenBank/DDBJ whole genome shotgun (WGS) entry which is preliminary data.</text>
</comment>